<comment type="caution">
    <text evidence="1">The sequence shown here is derived from an EMBL/GenBank/DDBJ whole genome shotgun (WGS) entry which is preliminary data.</text>
</comment>
<proteinExistence type="predicted"/>
<sequence>MVSNSMLKKYFSQLESGLKSKLESKVTARRRFVYEIARIGSRIYDNNWSIGWTTVFVPYEILNS</sequence>
<name>X1G6X6_9ZZZZ</name>
<accession>X1G6X6</accession>
<reference evidence="1" key="1">
    <citation type="journal article" date="2014" name="Front. Microbiol.">
        <title>High frequency of phylogenetically diverse reductive dehalogenase-homologous genes in deep subseafloor sedimentary metagenomes.</title>
        <authorList>
            <person name="Kawai M."/>
            <person name="Futagami T."/>
            <person name="Toyoda A."/>
            <person name="Takaki Y."/>
            <person name="Nishi S."/>
            <person name="Hori S."/>
            <person name="Arai W."/>
            <person name="Tsubouchi T."/>
            <person name="Morono Y."/>
            <person name="Uchiyama I."/>
            <person name="Ito T."/>
            <person name="Fujiyama A."/>
            <person name="Inagaki F."/>
            <person name="Takami H."/>
        </authorList>
    </citation>
    <scope>NUCLEOTIDE SEQUENCE</scope>
    <source>
        <strain evidence="1">Expedition CK06-06</strain>
    </source>
</reference>
<feature type="non-terminal residue" evidence="1">
    <location>
        <position position="64"/>
    </location>
</feature>
<organism evidence="1">
    <name type="scientific">marine sediment metagenome</name>
    <dbReference type="NCBI Taxonomy" id="412755"/>
    <lineage>
        <taxon>unclassified sequences</taxon>
        <taxon>metagenomes</taxon>
        <taxon>ecological metagenomes</taxon>
    </lineage>
</organism>
<dbReference type="EMBL" id="BARU01012390">
    <property type="protein sequence ID" value="GAH40575.1"/>
    <property type="molecule type" value="Genomic_DNA"/>
</dbReference>
<gene>
    <name evidence="1" type="ORF">S03H2_22871</name>
</gene>
<dbReference type="AlphaFoldDB" id="X1G6X6"/>
<evidence type="ECO:0000313" key="1">
    <source>
        <dbReference type="EMBL" id="GAH40575.1"/>
    </source>
</evidence>
<protein>
    <submittedName>
        <fullName evidence="1">Uncharacterized protein</fullName>
    </submittedName>
</protein>